<dbReference type="KEGG" id="acp:A2cp1_4043"/>
<feature type="domain" description="VOC" evidence="1">
    <location>
        <begin position="4"/>
        <end position="121"/>
    </location>
</feature>
<gene>
    <name evidence="2" type="ordered locus">A2cp1_4043</name>
</gene>
<dbReference type="HOGENOM" id="CLU_127592_0_2_7"/>
<evidence type="ECO:0000259" key="1">
    <source>
        <dbReference type="PROSITE" id="PS51819"/>
    </source>
</evidence>
<dbReference type="InterPro" id="IPR052164">
    <property type="entry name" value="Anthracycline_SecMetBiosynth"/>
</dbReference>
<dbReference type="Pfam" id="PF00903">
    <property type="entry name" value="Glyoxalase"/>
    <property type="match status" value="1"/>
</dbReference>
<reference evidence="2" key="1">
    <citation type="submission" date="2009-01" db="EMBL/GenBank/DDBJ databases">
        <title>Complete sequence of Anaeromyxobacter dehalogenans 2CP-1.</title>
        <authorList>
            <consortium name="US DOE Joint Genome Institute"/>
            <person name="Lucas S."/>
            <person name="Copeland A."/>
            <person name="Lapidus A."/>
            <person name="Glavina del Rio T."/>
            <person name="Dalin E."/>
            <person name="Tice H."/>
            <person name="Bruce D."/>
            <person name="Goodwin L."/>
            <person name="Pitluck S."/>
            <person name="Saunders E."/>
            <person name="Brettin T."/>
            <person name="Detter J.C."/>
            <person name="Han C."/>
            <person name="Larimer F."/>
            <person name="Land M."/>
            <person name="Hauser L."/>
            <person name="Kyrpides N."/>
            <person name="Ovchinnikova G."/>
            <person name="Beliaev A.S."/>
            <person name="Richardson P."/>
        </authorList>
    </citation>
    <scope>NUCLEOTIDE SEQUENCE</scope>
    <source>
        <strain evidence="2">2CP-1</strain>
    </source>
</reference>
<protein>
    <submittedName>
        <fullName evidence="2">Glyoxalase/bleomycin resistance protein/dioxygenase</fullName>
    </submittedName>
</protein>
<accession>B8J9H3</accession>
<dbReference type="PANTHER" id="PTHR33993">
    <property type="entry name" value="GLYOXALASE-RELATED"/>
    <property type="match status" value="1"/>
</dbReference>
<evidence type="ECO:0000313" key="2">
    <source>
        <dbReference type="EMBL" id="ACL67361.1"/>
    </source>
</evidence>
<dbReference type="RefSeq" id="WP_015935088.1">
    <property type="nucleotide sequence ID" value="NC_011891.1"/>
</dbReference>
<name>B8J9H3_ANAD2</name>
<dbReference type="InterPro" id="IPR037523">
    <property type="entry name" value="VOC_core"/>
</dbReference>
<dbReference type="Proteomes" id="UP000007089">
    <property type="component" value="Chromosome"/>
</dbReference>
<dbReference type="InterPro" id="IPR004360">
    <property type="entry name" value="Glyas_Fos-R_dOase_dom"/>
</dbReference>
<evidence type="ECO:0000313" key="3">
    <source>
        <dbReference type="Proteomes" id="UP000007089"/>
    </source>
</evidence>
<dbReference type="AlphaFoldDB" id="B8J9H3"/>
<dbReference type="PANTHER" id="PTHR33993:SF2">
    <property type="entry name" value="VOC DOMAIN-CONTAINING PROTEIN"/>
    <property type="match status" value="1"/>
</dbReference>
<dbReference type="SUPFAM" id="SSF54593">
    <property type="entry name" value="Glyoxalase/Bleomycin resistance protein/Dihydroxybiphenyl dioxygenase"/>
    <property type="match status" value="1"/>
</dbReference>
<dbReference type="PROSITE" id="PS51819">
    <property type="entry name" value="VOC"/>
    <property type="match status" value="1"/>
</dbReference>
<sequence>MSTAINWFELPAIDFDRARSFYEAVLGTELKVDTSGRMPMAFFPYSEGKGTGGAIVKSEHARPGTDGPIVYLDTRGSLERCLRRVEAAGGKVIVPVTDIGPHGRFAILIDSEGNRVGLHEPRAATSAASAAA</sequence>
<dbReference type="GO" id="GO:0051213">
    <property type="term" value="F:dioxygenase activity"/>
    <property type="evidence" value="ECO:0007669"/>
    <property type="project" value="UniProtKB-KW"/>
</dbReference>
<dbReference type="EMBL" id="CP001359">
    <property type="protein sequence ID" value="ACL67361.1"/>
    <property type="molecule type" value="Genomic_DNA"/>
</dbReference>
<keyword evidence="3" id="KW-1185">Reference proteome</keyword>
<dbReference type="Gene3D" id="3.10.180.10">
    <property type="entry name" value="2,3-Dihydroxybiphenyl 1,2-Dioxygenase, domain 1"/>
    <property type="match status" value="1"/>
</dbReference>
<organism evidence="2 3">
    <name type="scientific">Anaeromyxobacter dehalogenans (strain ATCC BAA-258 / DSM 21875 / 2CP-1)</name>
    <dbReference type="NCBI Taxonomy" id="455488"/>
    <lineage>
        <taxon>Bacteria</taxon>
        <taxon>Pseudomonadati</taxon>
        <taxon>Myxococcota</taxon>
        <taxon>Myxococcia</taxon>
        <taxon>Myxococcales</taxon>
        <taxon>Cystobacterineae</taxon>
        <taxon>Anaeromyxobacteraceae</taxon>
        <taxon>Anaeromyxobacter</taxon>
    </lineage>
</organism>
<proteinExistence type="predicted"/>
<dbReference type="CDD" id="cd07247">
    <property type="entry name" value="SgaA_N_like"/>
    <property type="match status" value="1"/>
</dbReference>
<dbReference type="InterPro" id="IPR029068">
    <property type="entry name" value="Glyas_Bleomycin-R_OHBP_Dase"/>
</dbReference>